<dbReference type="Pfam" id="PF13966">
    <property type="entry name" value="zf-RVT"/>
    <property type="match status" value="1"/>
</dbReference>
<gene>
    <name evidence="2" type="ORF">Slati_2987500</name>
</gene>
<proteinExistence type="predicted"/>
<comment type="caution">
    <text evidence="2">The sequence shown here is derived from an EMBL/GenBank/DDBJ whole genome shotgun (WGS) entry which is preliminary data.</text>
</comment>
<dbReference type="AlphaFoldDB" id="A0AAW2VF80"/>
<evidence type="ECO:0000313" key="2">
    <source>
        <dbReference type="EMBL" id="KAL0428127.1"/>
    </source>
</evidence>
<evidence type="ECO:0000259" key="1">
    <source>
        <dbReference type="Pfam" id="PF13966"/>
    </source>
</evidence>
<dbReference type="EMBL" id="JACGWN010000010">
    <property type="protein sequence ID" value="KAL0428127.1"/>
    <property type="molecule type" value="Genomic_DNA"/>
</dbReference>
<dbReference type="PANTHER" id="PTHR33116">
    <property type="entry name" value="REVERSE TRANSCRIPTASE ZINC-BINDING DOMAIN-CONTAINING PROTEIN-RELATED-RELATED"/>
    <property type="match status" value="1"/>
</dbReference>
<name>A0AAW2VF80_9LAMI</name>
<accession>A0AAW2VF80</accession>
<organism evidence="2">
    <name type="scientific">Sesamum latifolium</name>
    <dbReference type="NCBI Taxonomy" id="2727402"/>
    <lineage>
        <taxon>Eukaryota</taxon>
        <taxon>Viridiplantae</taxon>
        <taxon>Streptophyta</taxon>
        <taxon>Embryophyta</taxon>
        <taxon>Tracheophyta</taxon>
        <taxon>Spermatophyta</taxon>
        <taxon>Magnoliopsida</taxon>
        <taxon>eudicotyledons</taxon>
        <taxon>Gunneridae</taxon>
        <taxon>Pentapetalae</taxon>
        <taxon>asterids</taxon>
        <taxon>lamiids</taxon>
        <taxon>Lamiales</taxon>
        <taxon>Pedaliaceae</taxon>
        <taxon>Sesamum</taxon>
    </lineage>
</organism>
<sequence length="204" mass="24039">MQDHGAGVRFYAIGIDSLEMLSIRLELPSGPKVRWFTLLLGPYMIPRNCLILWLAILKRLSTLDRSWWQGSDRTCILCTRGELDTHDHLFFGCNFSRQCLWILKQKVQFTWPNLGYNRDIEWVSHRLRGLHPLNAAVQAPLASLVYLIRMERNQRRFITQTSTPEHTAKLCIKQIRMRLIEDDLKLNVNTSVLFRIWKIPWHVT</sequence>
<protein>
    <recommendedName>
        <fullName evidence="1">Reverse transcriptase zinc-binding domain-containing protein</fullName>
    </recommendedName>
</protein>
<dbReference type="PANTHER" id="PTHR33116:SF84">
    <property type="entry name" value="RNA-DIRECTED DNA POLYMERASE"/>
    <property type="match status" value="1"/>
</dbReference>
<reference evidence="2" key="1">
    <citation type="submission" date="2020-06" db="EMBL/GenBank/DDBJ databases">
        <authorList>
            <person name="Li T."/>
            <person name="Hu X."/>
            <person name="Zhang T."/>
            <person name="Song X."/>
            <person name="Zhang H."/>
            <person name="Dai N."/>
            <person name="Sheng W."/>
            <person name="Hou X."/>
            <person name="Wei L."/>
        </authorList>
    </citation>
    <scope>NUCLEOTIDE SEQUENCE</scope>
    <source>
        <strain evidence="2">KEN1</strain>
        <tissue evidence="2">Leaf</tissue>
    </source>
</reference>
<feature type="domain" description="Reverse transcriptase zinc-binding" evidence="1">
    <location>
        <begin position="29"/>
        <end position="99"/>
    </location>
</feature>
<dbReference type="InterPro" id="IPR026960">
    <property type="entry name" value="RVT-Znf"/>
</dbReference>
<reference evidence="2" key="2">
    <citation type="journal article" date="2024" name="Plant">
        <title>Genomic evolution and insights into agronomic trait innovations of Sesamum species.</title>
        <authorList>
            <person name="Miao H."/>
            <person name="Wang L."/>
            <person name="Qu L."/>
            <person name="Liu H."/>
            <person name="Sun Y."/>
            <person name="Le M."/>
            <person name="Wang Q."/>
            <person name="Wei S."/>
            <person name="Zheng Y."/>
            <person name="Lin W."/>
            <person name="Duan Y."/>
            <person name="Cao H."/>
            <person name="Xiong S."/>
            <person name="Wang X."/>
            <person name="Wei L."/>
            <person name="Li C."/>
            <person name="Ma Q."/>
            <person name="Ju M."/>
            <person name="Zhao R."/>
            <person name="Li G."/>
            <person name="Mu C."/>
            <person name="Tian Q."/>
            <person name="Mei H."/>
            <person name="Zhang T."/>
            <person name="Gao T."/>
            <person name="Zhang H."/>
        </authorList>
    </citation>
    <scope>NUCLEOTIDE SEQUENCE</scope>
    <source>
        <strain evidence="2">KEN1</strain>
    </source>
</reference>